<comment type="caution">
    <text evidence="2">The sequence shown here is derived from an EMBL/GenBank/DDBJ whole genome shotgun (WGS) entry which is preliminary data.</text>
</comment>
<evidence type="ECO:0000313" key="3">
    <source>
        <dbReference type="Proteomes" id="UP001607302"/>
    </source>
</evidence>
<dbReference type="AlphaFoldDB" id="A0ABD1ZWX0"/>
<organism evidence="2 3">
    <name type="scientific">Vespula squamosa</name>
    <name type="common">Southern yellow jacket</name>
    <name type="synonym">Wasp</name>
    <dbReference type="NCBI Taxonomy" id="30214"/>
    <lineage>
        <taxon>Eukaryota</taxon>
        <taxon>Metazoa</taxon>
        <taxon>Ecdysozoa</taxon>
        <taxon>Arthropoda</taxon>
        <taxon>Hexapoda</taxon>
        <taxon>Insecta</taxon>
        <taxon>Pterygota</taxon>
        <taxon>Neoptera</taxon>
        <taxon>Endopterygota</taxon>
        <taxon>Hymenoptera</taxon>
        <taxon>Apocrita</taxon>
        <taxon>Aculeata</taxon>
        <taxon>Vespoidea</taxon>
        <taxon>Vespidae</taxon>
        <taxon>Vespinae</taxon>
        <taxon>Vespula</taxon>
    </lineage>
</organism>
<dbReference type="EMBL" id="JAUDFV010000166">
    <property type="protein sequence ID" value="KAL2712642.1"/>
    <property type="molecule type" value="Genomic_DNA"/>
</dbReference>
<sequence>MDDLELAEAGSFSSTISPRDDGSRVRNNRPIIGLLGSLNLKLFTLNVSSHLNITKYYEVTRRTHLHFEPTKLDCVQSQTGRAKKNISTYMSMCMRVSRRTKSAILTSLLVANDEEVARTSSFPSRNND</sequence>
<accession>A0ABD1ZWX0</accession>
<protein>
    <submittedName>
        <fullName evidence="2">Uncharacterized protein</fullName>
    </submittedName>
</protein>
<name>A0ABD1ZWX0_VESSQ</name>
<gene>
    <name evidence="2" type="ORF">V1478_018165</name>
</gene>
<feature type="region of interest" description="Disordered" evidence="1">
    <location>
        <begin position="1"/>
        <end position="23"/>
    </location>
</feature>
<proteinExistence type="predicted"/>
<keyword evidence="3" id="KW-1185">Reference proteome</keyword>
<evidence type="ECO:0000256" key="1">
    <source>
        <dbReference type="SAM" id="MobiDB-lite"/>
    </source>
</evidence>
<evidence type="ECO:0000313" key="2">
    <source>
        <dbReference type="EMBL" id="KAL2712642.1"/>
    </source>
</evidence>
<dbReference type="Proteomes" id="UP001607302">
    <property type="component" value="Unassembled WGS sequence"/>
</dbReference>
<reference evidence="2 3" key="1">
    <citation type="journal article" date="2024" name="Ann. Entomol. Soc. Am.">
        <title>Genomic analyses of the southern and eastern yellowjacket wasps (Hymenoptera: Vespidae) reveal evolutionary signatures of social life.</title>
        <authorList>
            <person name="Catto M.A."/>
            <person name="Caine P.B."/>
            <person name="Orr S.E."/>
            <person name="Hunt B.G."/>
            <person name="Goodisman M.A.D."/>
        </authorList>
    </citation>
    <scope>NUCLEOTIDE SEQUENCE [LARGE SCALE GENOMIC DNA]</scope>
    <source>
        <strain evidence="2">233</strain>
        <tissue evidence="2">Head and thorax</tissue>
    </source>
</reference>